<dbReference type="GO" id="GO:0006511">
    <property type="term" value="P:ubiquitin-dependent protein catabolic process"/>
    <property type="evidence" value="ECO:0007669"/>
    <property type="project" value="InterPro"/>
</dbReference>
<reference evidence="5 6" key="1">
    <citation type="journal article" date="2024" name="Nat. Commun.">
        <title>Phylogenomics reveals the evolutionary origins of lichenization in chlorophyte algae.</title>
        <authorList>
            <person name="Puginier C."/>
            <person name="Libourel C."/>
            <person name="Otte J."/>
            <person name="Skaloud P."/>
            <person name="Haon M."/>
            <person name="Grisel S."/>
            <person name="Petersen M."/>
            <person name="Berrin J.G."/>
            <person name="Delaux P.M."/>
            <person name="Dal Grande F."/>
            <person name="Keller J."/>
        </authorList>
    </citation>
    <scope>NUCLEOTIDE SEQUENCE [LARGE SCALE GENOMIC DNA]</scope>
    <source>
        <strain evidence="5 6">SAG 2523</strain>
    </source>
</reference>
<dbReference type="Gene3D" id="1.20.1310.10">
    <property type="entry name" value="Cullin Repeats"/>
    <property type="match status" value="3"/>
</dbReference>
<sequence length="345" mass="40532">MASTLKKKSFKIEPFKHPVKQDPNYGEKTWKVLESAIHEINNHNASGLSFEELYRNAYNMVINKFGDRLYIGLQDTIRKHLVEIAKKIDAAQGEGFLRELRLRWGNHNKSMQMIRDILMYMDRIYVKHQNKTPVHQLGLDLWRDLVIYDSSIEGRLRSCLLSLVQRERNGEMIERALIKSITTMLMDLGPDVYRREFEDAYLTKASEFFKVEAQEYISTCNCPDYLRRAELRLKEESERVLHYLDPISEPKITSVVETELILNQMRPLVEMENSGLVALLQLDQNDDLQRMHTLFRRVPGGHDLIRTLMGDHLRKTGRQLVEDPERNKDPVDFVQRLLAEKDKFD</sequence>
<dbReference type="Pfam" id="PF00888">
    <property type="entry name" value="Cullin"/>
    <property type="match status" value="1"/>
</dbReference>
<comment type="caution">
    <text evidence="5">The sequence shown here is derived from an EMBL/GenBank/DDBJ whole genome shotgun (WGS) entry which is preliminary data.</text>
</comment>
<evidence type="ECO:0000313" key="6">
    <source>
        <dbReference type="Proteomes" id="UP001485043"/>
    </source>
</evidence>
<dbReference type="FunFam" id="1.20.1310.10:FF:000006">
    <property type="entry name" value="Cullin 3"/>
    <property type="match status" value="1"/>
</dbReference>
<feature type="non-terminal residue" evidence="5">
    <location>
        <position position="345"/>
    </location>
</feature>
<dbReference type="GO" id="GO:0031625">
    <property type="term" value="F:ubiquitin protein ligase binding"/>
    <property type="evidence" value="ECO:0007669"/>
    <property type="project" value="InterPro"/>
</dbReference>
<evidence type="ECO:0000256" key="3">
    <source>
        <dbReference type="ARBA" id="ARBA00022843"/>
    </source>
</evidence>
<dbReference type="SUPFAM" id="SSF74788">
    <property type="entry name" value="Cullin repeat-like"/>
    <property type="match status" value="1"/>
</dbReference>
<accession>A0AAW1RNZ3</accession>
<feature type="domain" description="Cullin N-terminal" evidence="4">
    <location>
        <begin position="30"/>
        <end position="345"/>
    </location>
</feature>
<dbReference type="Proteomes" id="UP001485043">
    <property type="component" value="Unassembled WGS sequence"/>
</dbReference>
<keyword evidence="2" id="KW-1017">Isopeptide bond</keyword>
<dbReference type="InterPro" id="IPR001373">
    <property type="entry name" value="Cullin_N"/>
</dbReference>
<evidence type="ECO:0000256" key="1">
    <source>
        <dbReference type="ARBA" id="ARBA00006019"/>
    </source>
</evidence>
<dbReference type="PANTHER" id="PTHR11932">
    <property type="entry name" value="CULLIN"/>
    <property type="match status" value="1"/>
</dbReference>
<evidence type="ECO:0000313" key="5">
    <source>
        <dbReference type="EMBL" id="KAK9835086.1"/>
    </source>
</evidence>
<evidence type="ECO:0000259" key="4">
    <source>
        <dbReference type="Pfam" id="PF00888"/>
    </source>
</evidence>
<dbReference type="FunFam" id="1.20.1310.10:FF:000001">
    <property type="entry name" value="Cullin 3"/>
    <property type="match status" value="1"/>
</dbReference>
<keyword evidence="6" id="KW-1185">Reference proteome</keyword>
<organism evidence="5 6">
    <name type="scientific">Apatococcus fuscideae</name>
    <dbReference type="NCBI Taxonomy" id="2026836"/>
    <lineage>
        <taxon>Eukaryota</taxon>
        <taxon>Viridiplantae</taxon>
        <taxon>Chlorophyta</taxon>
        <taxon>core chlorophytes</taxon>
        <taxon>Trebouxiophyceae</taxon>
        <taxon>Chlorellales</taxon>
        <taxon>Chlorellaceae</taxon>
        <taxon>Apatococcus</taxon>
    </lineage>
</organism>
<dbReference type="InterPro" id="IPR045093">
    <property type="entry name" value="Cullin"/>
</dbReference>
<proteinExistence type="inferred from homology"/>
<dbReference type="AlphaFoldDB" id="A0AAW1RNZ3"/>
<comment type="similarity">
    <text evidence="1">Belongs to the cullin family.</text>
</comment>
<protein>
    <recommendedName>
        <fullName evidence="4">Cullin N-terminal domain-containing protein</fullName>
    </recommendedName>
</protein>
<evidence type="ECO:0000256" key="2">
    <source>
        <dbReference type="ARBA" id="ARBA00022499"/>
    </source>
</evidence>
<dbReference type="InterPro" id="IPR016159">
    <property type="entry name" value="Cullin_repeat-like_dom_sf"/>
</dbReference>
<gene>
    <name evidence="5" type="ORF">WJX84_008857</name>
</gene>
<dbReference type="EMBL" id="JALJOV010002080">
    <property type="protein sequence ID" value="KAK9835086.1"/>
    <property type="molecule type" value="Genomic_DNA"/>
</dbReference>
<keyword evidence="3" id="KW-0832">Ubl conjugation</keyword>
<name>A0AAW1RNZ3_9CHLO</name>